<organism evidence="3 4">
    <name type="scientific">Phytophthora megakarya</name>
    <dbReference type="NCBI Taxonomy" id="4795"/>
    <lineage>
        <taxon>Eukaryota</taxon>
        <taxon>Sar</taxon>
        <taxon>Stramenopiles</taxon>
        <taxon>Oomycota</taxon>
        <taxon>Peronosporomycetes</taxon>
        <taxon>Peronosporales</taxon>
        <taxon>Peronosporaceae</taxon>
        <taxon>Phytophthora</taxon>
    </lineage>
</organism>
<evidence type="ECO:0000256" key="1">
    <source>
        <dbReference type="SAM" id="Coils"/>
    </source>
</evidence>
<keyword evidence="4" id="KW-1185">Reference proteome</keyword>
<reference evidence="4" key="1">
    <citation type="submission" date="2017-03" db="EMBL/GenBank/DDBJ databases">
        <title>Phytopthora megakarya and P. palmivora, two closely related causual agents of cacao black pod achieved similar genome size and gene model numbers by different mechanisms.</title>
        <authorList>
            <person name="Ali S."/>
            <person name="Shao J."/>
            <person name="Larry D.J."/>
            <person name="Kronmiller B."/>
            <person name="Shen D."/>
            <person name="Strem M.D."/>
            <person name="Melnick R.L."/>
            <person name="Guiltinan M.J."/>
            <person name="Tyler B.M."/>
            <person name="Meinhardt L.W."/>
            <person name="Bailey B.A."/>
        </authorList>
    </citation>
    <scope>NUCLEOTIDE SEQUENCE [LARGE SCALE GENOMIC DNA]</scope>
    <source>
        <strain evidence="4">zdho120</strain>
    </source>
</reference>
<dbReference type="AlphaFoldDB" id="A0A225VCQ3"/>
<dbReference type="OrthoDB" id="128268at2759"/>
<sequence length="312" mass="36258">MKALRKKKMTKTQEAALQKEEKKAQEAVAMARAAASTVVRAAEKEKERQRVAEEERLGCDARQGALSQLEDEVDGSGVHTKKVVNFLKLLKLQPIHKVLIVMSSDALAWKMELNFMRRIFIRDSDDWYVKTEKENEAVVEDKSEQPPAPTPRVEETDDAIQTCESDDALDGVALLAREKRRQKRKLEQERLAAAKKRIRRDWVTTISNWDELTRFEMDVLALDEEALKKMRVDGWNMDPNTQLEQGTQYPGLSTDEYGPTPEILEPVESPLRLFFYFMPPRLWRRIATESNRYYHQHLNERVDRIDAYLIIV</sequence>
<name>A0A225VCQ3_9STRA</name>
<proteinExistence type="predicted"/>
<protein>
    <submittedName>
        <fullName evidence="3">Uncharacterized protein</fullName>
    </submittedName>
</protein>
<gene>
    <name evidence="3" type="ORF">PHMEG_00025146</name>
</gene>
<feature type="coiled-coil region" evidence="1">
    <location>
        <begin position="169"/>
        <end position="196"/>
    </location>
</feature>
<evidence type="ECO:0000256" key="2">
    <source>
        <dbReference type="SAM" id="MobiDB-lite"/>
    </source>
</evidence>
<feature type="compositionally biased region" description="Basic residues" evidence="2">
    <location>
        <begin position="1"/>
        <end position="10"/>
    </location>
</feature>
<comment type="caution">
    <text evidence="3">The sequence shown here is derived from an EMBL/GenBank/DDBJ whole genome shotgun (WGS) entry which is preliminary data.</text>
</comment>
<accession>A0A225VCQ3</accession>
<feature type="region of interest" description="Disordered" evidence="2">
    <location>
        <begin position="136"/>
        <end position="157"/>
    </location>
</feature>
<feature type="region of interest" description="Disordered" evidence="2">
    <location>
        <begin position="1"/>
        <end position="22"/>
    </location>
</feature>
<keyword evidence="1" id="KW-0175">Coiled coil</keyword>
<evidence type="ECO:0000313" key="4">
    <source>
        <dbReference type="Proteomes" id="UP000198211"/>
    </source>
</evidence>
<evidence type="ECO:0000313" key="3">
    <source>
        <dbReference type="EMBL" id="OWZ03173.1"/>
    </source>
</evidence>
<dbReference type="Proteomes" id="UP000198211">
    <property type="component" value="Unassembled WGS sequence"/>
</dbReference>
<dbReference type="EMBL" id="NBNE01005685">
    <property type="protein sequence ID" value="OWZ03173.1"/>
    <property type="molecule type" value="Genomic_DNA"/>
</dbReference>